<accession>A0ABT3TPY3</accession>
<dbReference type="Proteomes" id="UP001163064">
    <property type="component" value="Unassembled WGS sequence"/>
</dbReference>
<sequence length="86" mass="9299">MEHGSGPSRRVHVESDLTETLPAPGATPRKWLFTLDFTEDAAHLLDTTPDDDGLSTAGAIITANITEWWDLKDTEPATAALAVRVN</sequence>
<name>A0ABT3TPY3_9ACTN</name>
<dbReference type="RefSeq" id="WP_266596592.1">
    <property type="nucleotide sequence ID" value="NZ_JAPHNL010000033.1"/>
</dbReference>
<keyword evidence="3" id="KW-1185">Reference proteome</keyword>
<comment type="caution">
    <text evidence="2">The sequence shown here is derived from an EMBL/GenBank/DDBJ whole genome shotgun (WGS) entry which is preliminary data.</text>
</comment>
<reference evidence="2" key="1">
    <citation type="submission" date="2022-10" db="EMBL/GenBank/DDBJ databases">
        <title>Streptomyces beihaiensis sp. nov., a chitin degrading actinobacterium, isolated from shrimp pond soil.</title>
        <authorList>
            <person name="Xie J."/>
            <person name="Shen N."/>
        </authorList>
    </citation>
    <scope>NUCLEOTIDE SEQUENCE</scope>
    <source>
        <strain evidence="2">GXMU-J5</strain>
    </source>
</reference>
<feature type="region of interest" description="Disordered" evidence="1">
    <location>
        <begin position="1"/>
        <end position="26"/>
    </location>
</feature>
<proteinExistence type="predicted"/>
<protein>
    <submittedName>
        <fullName evidence="2">Uncharacterized protein</fullName>
    </submittedName>
</protein>
<gene>
    <name evidence="2" type="ORF">OFY01_04790</name>
</gene>
<evidence type="ECO:0000313" key="2">
    <source>
        <dbReference type="EMBL" id="MCX3059093.1"/>
    </source>
</evidence>
<organism evidence="2 3">
    <name type="scientific">Streptomyces beihaiensis</name>
    <dbReference type="NCBI Taxonomy" id="2984495"/>
    <lineage>
        <taxon>Bacteria</taxon>
        <taxon>Bacillati</taxon>
        <taxon>Actinomycetota</taxon>
        <taxon>Actinomycetes</taxon>
        <taxon>Kitasatosporales</taxon>
        <taxon>Streptomycetaceae</taxon>
        <taxon>Streptomyces</taxon>
    </lineage>
</organism>
<evidence type="ECO:0000313" key="3">
    <source>
        <dbReference type="Proteomes" id="UP001163064"/>
    </source>
</evidence>
<dbReference type="EMBL" id="JAPHNL010000033">
    <property type="protein sequence ID" value="MCX3059093.1"/>
    <property type="molecule type" value="Genomic_DNA"/>
</dbReference>
<evidence type="ECO:0000256" key="1">
    <source>
        <dbReference type="SAM" id="MobiDB-lite"/>
    </source>
</evidence>